<dbReference type="PANTHER" id="PTHR11080">
    <property type="entry name" value="PYRAZINAMIDASE/NICOTINAMIDASE"/>
    <property type="match status" value="1"/>
</dbReference>
<feature type="domain" description="Isochorismatase-like" evidence="9">
    <location>
        <begin position="6"/>
        <end position="203"/>
    </location>
</feature>
<dbReference type="CDD" id="cd01011">
    <property type="entry name" value="nicotinamidase"/>
    <property type="match status" value="1"/>
</dbReference>
<dbReference type="Proteomes" id="UP000279457">
    <property type="component" value="Unassembled WGS sequence"/>
</dbReference>
<dbReference type="InterPro" id="IPR000868">
    <property type="entry name" value="Isochorismatase-like_dom"/>
</dbReference>
<keyword evidence="11" id="KW-1185">Reference proteome</keyword>
<dbReference type="InterPro" id="IPR052347">
    <property type="entry name" value="Isochorismatase_Nicotinamidase"/>
</dbReference>
<reference evidence="10 11" key="1">
    <citation type="submission" date="2018-10" db="EMBL/GenBank/DDBJ databases">
        <title>Draft genome sequence for the type isolate of Erwinia psidii, agent causal of bacterial blight in guava (Psidium guajava) and wilt and die-back of Eucalyptus spp.</title>
        <authorList>
            <person name="Hermenegildo P.S."/>
            <person name="Santos S.A."/>
            <person name="Guimaraes L.M.S."/>
            <person name="Vidigal P.M.P."/>
            <person name="Pereira I.C."/>
            <person name="Badel J.L."/>
            <person name="Alfenas-Zerbini P."/>
            <person name="Ferreira M.A.S.V."/>
            <person name="Alfenas A.C."/>
        </authorList>
    </citation>
    <scope>NUCLEOTIDE SEQUENCE [LARGE SCALE GENOMIC DNA]</scope>
    <source>
        <strain evidence="10 11">IBSBF 435</strain>
    </source>
</reference>
<keyword evidence="4 10" id="KW-0378">Hydrolase</keyword>
<dbReference type="AlphaFoldDB" id="A0A3N6SLP6"/>
<accession>A0A3N6SLP6</accession>
<keyword evidence="3" id="KW-0479">Metal-binding</keyword>
<evidence type="ECO:0000256" key="4">
    <source>
        <dbReference type="ARBA" id="ARBA00022801"/>
    </source>
</evidence>
<evidence type="ECO:0000313" key="11">
    <source>
        <dbReference type="Proteomes" id="UP000279457"/>
    </source>
</evidence>
<name>A0A3N6SLP6_9GAMM</name>
<dbReference type="GO" id="GO:0019363">
    <property type="term" value="P:pyridine nucleotide biosynthetic process"/>
    <property type="evidence" value="ECO:0007669"/>
    <property type="project" value="UniProtKB-KW"/>
</dbReference>
<dbReference type="RefSeq" id="WP_124232618.1">
    <property type="nucleotide sequence ID" value="NZ_RHHM01000005.1"/>
</dbReference>
<protein>
    <recommendedName>
        <fullName evidence="8">Nicotinamidase</fullName>
        <ecNumber evidence="6">3.5.1.19</ecNumber>
    </recommendedName>
    <alternativeName>
        <fullName evidence="7">Nicotinamide deamidase</fullName>
    </alternativeName>
</protein>
<comment type="similarity">
    <text evidence="1">Belongs to the isochorismatase family.</text>
</comment>
<dbReference type="GO" id="GO:0008936">
    <property type="term" value="F:nicotinamidase activity"/>
    <property type="evidence" value="ECO:0007669"/>
    <property type="project" value="UniProtKB-EC"/>
</dbReference>
<keyword evidence="2" id="KW-0662">Pyridine nucleotide biosynthesis</keyword>
<dbReference type="SUPFAM" id="SSF52499">
    <property type="entry name" value="Isochorismatase-like hydrolases"/>
    <property type="match status" value="1"/>
</dbReference>
<gene>
    <name evidence="10" type="ORF">EB241_07895</name>
</gene>
<proteinExistence type="inferred from homology"/>
<comment type="caution">
    <text evidence="10">The sequence shown here is derived from an EMBL/GenBank/DDBJ whole genome shotgun (WGS) entry which is preliminary data.</text>
</comment>
<dbReference type="Pfam" id="PF00857">
    <property type="entry name" value="Isochorismatase"/>
    <property type="match status" value="1"/>
</dbReference>
<evidence type="ECO:0000313" key="10">
    <source>
        <dbReference type="EMBL" id="RQM38616.1"/>
    </source>
</evidence>
<dbReference type="InterPro" id="IPR036380">
    <property type="entry name" value="Isochorismatase-like_sf"/>
</dbReference>
<evidence type="ECO:0000256" key="1">
    <source>
        <dbReference type="ARBA" id="ARBA00006336"/>
    </source>
</evidence>
<dbReference type="OrthoDB" id="9791276at2"/>
<dbReference type="EMBL" id="RHHM01000005">
    <property type="protein sequence ID" value="RQM38616.1"/>
    <property type="molecule type" value="Genomic_DNA"/>
</dbReference>
<dbReference type="EC" id="3.5.1.19" evidence="6"/>
<evidence type="ECO:0000259" key="9">
    <source>
        <dbReference type="Pfam" id="PF00857"/>
    </source>
</evidence>
<organism evidence="10 11">
    <name type="scientific">Erwinia psidii</name>
    <dbReference type="NCBI Taxonomy" id="69224"/>
    <lineage>
        <taxon>Bacteria</taxon>
        <taxon>Pseudomonadati</taxon>
        <taxon>Pseudomonadota</taxon>
        <taxon>Gammaproteobacteria</taxon>
        <taxon>Enterobacterales</taxon>
        <taxon>Erwiniaceae</taxon>
        <taxon>Erwinia</taxon>
    </lineage>
</organism>
<comment type="pathway">
    <text evidence="5">Cofactor biosynthesis; nicotinate biosynthesis; nicotinate from nicotinamide: step 1/1.</text>
</comment>
<dbReference type="Gene3D" id="3.40.50.850">
    <property type="entry name" value="Isochorismatase-like"/>
    <property type="match status" value="1"/>
</dbReference>
<sequence length="204" mass="22104">MTSQHALLLIDLQNDFCPGGALAVGEGDRVIAIANHYAAEFRQRNRPVVATLDWHPAGHGSFSSASGQPAWTQGELDGLPQIWWPDHCVQHSEGAALHPVLHEHLISTKIYKGEDVKVDSYSAFFDNGHRRQTLLDSWLKQQQVTALTVMGLATDYCVKYSVLDALALGYTTTVIAAGCRGVDLQPGDSERALGEMAAKGAIIV</sequence>
<evidence type="ECO:0000256" key="8">
    <source>
        <dbReference type="ARBA" id="ARBA00072277"/>
    </source>
</evidence>
<evidence type="ECO:0000256" key="3">
    <source>
        <dbReference type="ARBA" id="ARBA00022723"/>
    </source>
</evidence>
<dbReference type="PANTHER" id="PTHR11080:SF2">
    <property type="entry name" value="LD05707P"/>
    <property type="match status" value="1"/>
</dbReference>
<evidence type="ECO:0000256" key="6">
    <source>
        <dbReference type="ARBA" id="ARBA00039017"/>
    </source>
</evidence>
<dbReference type="FunFam" id="3.40.50.850:FF:000006">
    <property type="entry name" value="Bifunctional pyrazinamidase/nicotinamidase"/>
    <property type="match status" value="1"/>
</dbReference>
<evidence type="ECO:0000256" key="5">
    <source>
        <dbReference type="ARBA" id="ARBA00037900"/>
    </source>
</evidence>
<dbReference type="GO" id="GO:0046872">
    <property type="term" value="F:metal ion binding"/>
    <property type="evidence" value="ECO:0007669"/>
    <property type="project" value="UniProtKB-KW"/>
</dbReference>
<evidence type="ECO:0000256" key="2">
    <source>
        <dbReference type="ARBA" id="ARBA00022642"/>
    </source>
</evidence>
<dbReference type="NCBIfam" id="NF008623">
    <property type="entry name" value="PRK11609.1"/>
    <property type="match status" value="1"/>
</dbReference>
<evidence type="ECO:0000256" key="7">
    <source>
        <dbReference type="ARBA" id="ARBA00043224"/>
    </source>
</evidence>